<comment type="caution">
    <text evidence="2">The sequence shown here is derived from an EMBL/GenBank/DDBJ whole genome shotgun (WGS) entry which is preliminary data.</text>
</comment>
<evidence type="ECO:0000313" key="2">
    <source>
        <dbReference type="EMBL" id="VEL33220.1"/>
    </source>
</evidence>
<dbReference type="OrthoDB" id="447025at2759"/>
<gene>
    <name evidence="2" type="ORF">PXEA_LOCUS26660</name>
</gene>
<dbReference type="AlphaFoldDB" id="A0A448XC86"/>
<evidence type="ECO:0000313" key="3">
    <source>
        <dbReference type="Proteomes" id="UP000784294"/>
    </source>
</evidence>
<protein>
    <submittedName>
        <fullName evidence="2">Uncharacterized protein</fullName>
    </submittedName>
</protein>
<accession>A0A448XC86</accession>
<proteinExistence type="predicted"/>
<evidence type="ECO:0000256" key="1">
    <source>
        <dbReference type="SAM" id="MobiDB-lite"/>
    </source>
</evidence>
<organism evidence="2 3">
    <name type="scientific">Protopolystoma xenopodis</name>
    <dbReference type="NCBI Taxonomy" id="117903"/>
    <lineage>
        <taxon>Eukaryota</taxon>
        <taxon>Metazoa</taxon>
        <taxon>Spiralia</taxon>
        <taxon>Lophotrochozoa</taxon>
        <taxon>Platyhelminthes</taxon>
        <taxon>Monogenea</taxon>
        <taxon>Polyopisthocotylea</taxon>
        <taxon>Polystomatidea</taxon>
        <taxon>Polystomatidae</taxon>
        <taxon>Protopolystoma</taxon>
    </lineage>
</organism>
<sequence>MADSAPLNCTKPVNTGDAANGISSAHPDIGVNGLQKPQDNSSVEFSDLSKISLPLSDIKPHHAWGSHPLQLYPPPSDLSKSGIVLLLYYTDNRFRLDPQNLDSAISCKANVFLATVTNYHPTPVTQVSLRFGMDKVNCVHCCTHVST</sequence>
<reference evidence="2" key="1">
    <citation type="submission" date="2018-11" db="EMBL/GenBank/DDBJ databases">
        <authorList>
            <consortium name="Pathogen Informatics"/>
        </authorList>
    </citation>
    <scope>NUCLEOTIDE SEQUENCE</scope>
</reference>
<dbReference type="Proteomes" id="UP000784294">
    <property type="component" value="Unassembled WGS sequence"/>
</dbReference>
<keyword evidence="3" id="KW-1185">Reference proteome</keyword>
<name>A0A448XC86_9PLAT</name>
<dbReference type="EMBL" id="CAAALY010245378">
    <property type="protein sequence ID" value="VEL33220.1"/>
    <property type="molecule type" value="Genomic_DNA"/>
</dbReference>
<feature type="region of interest" description="Disordered" evidence="1">
    <location>
        <begin position="1"/>
        <end position="41"/>
    </location>
</feature>